<keyword evidence="3" id="KW-1185">Reference proteome</keyword>
<feature type="transmembrane region" description="Helical" evidence="1">
    <location>
        <begin position="41"/>
        <end position="58"/>
    </location>
</feature>
<dbReference type="Gene3D" id="2.160.20.80">
    <property type="entry name" value="E3 ubiquitin-protein ligase SopA"/>
    <property type="match status" value="1"/>
</dbReference>
<evidence type="ECO:0000313" key="3">
    <source>
        <dbReference type="Proteomes" id="UP000250434"/>
    </source>
</evidence>
<protein>
    <recommendedName>
        <fullName evidence="4">Pentapeptide repeat-containing protein</fullName>
    </recommendedName>
</protein>
<dbReference type="OrthoDB" id="3827724at2"/>
<evidence type="ECO:0000256" key="1">
    <source>
        <dbReference type="SAM" id="Phobius"/>
    </source>
</evidence>
<proteinExistence type="predicted"/>
<dbReference type="KEGG" id="aab:A4R43_31870"/>
<keyword evidence="1" id="KW-0812">Transmembrane</keyword>
<dbReference type="RefSeq" id="WP_113695544.1">
    <property type="nucleotide sequence ID" value="NZ_CP015163.1"/>
</dbReference>
<dbReference type="Pfam" id="PF13576">
    <property type="entry name" value="Pentapeptide_3"/>
    <property type="match status" value="1"/>
</dbReference>
<sequence>MRRALKSPLALTIGLAVAALVGISVWLLTDPKTTRADALRTGGLAGASIVALYALWLNDRRRKVEEGRQEIERQRHDLESHRAERDLERVADERFAKAVELLGDSADQVRVGALHALAGLARSRVAYRQTVLDVLCSYLRRPFEHKEENTRDPENSREHVVRQTAQRLIAELLPARDDLDAEAYNLDLTTATLDHFDLSGRRVGELTLRHAHLHSTARFHEMRIEGPLWMTAAELHGKLRMHDSHLNRGWFTGTKFMEKAVFVRSEFGAEVSFEGAVFSGEALFEGTTFGDSLTLLRTKFDDYADLRFSARPSRLELKHTLVRPDREHALPDWLSTQRQPNGDVRIAAVRA</sequence>
<dbReference type="InterPro" id="IPR001646">
    <property type="entry name" value="5peptide_repeat"/>
</dbReference>
<organism evidence="2 3">
    <name type="scientific">Amycolatopsis albispora</name>
    <dbReference type="NCBI Taxonomy" id="1804986"/>
    <lineage>
        <taxon>Bacteria</taxon>
        <taxon>Bacillati</taxon>
        <taxon>Actinomycetota</taxon>
        <taxon>Actinomycetes</taxon>
        <taxon>Pseudonocardiales</taxon>
        <taxon>Pseudonocardiaceae</taxon>
        <taxon>Amycolatopsis</taxon>
    </lineage>
</organism>
<gene>
    <name evidence="2" type="ORF">A4R43_31870</name>
</gene>
<evidence type="ECO:0008006" key="4">
    <source>
        <dbReference type="Google" id="ProtNLM"/>
    </source>
</evidence>
<dbReference type="Proteomes" id="UP000250434">
    <property type="component" value="Chromosome"/>
</dbReference>
<dbReference type="AlphaFoldDB" id="A0A344LEL3"/>
<keyword evidence="1" id="KW-0472">Membrane</keyword>
<reference evidence="2 3" key="1">
    <citation type="submission" date="2016-04" db="EMBL/GenBank/DDBJ databases">
        <title>Complete genome sequence and analysis of deep-sea sediment isolate, Amycolatopsis sp. WP1.</title>
        <authorList>
            <person name="Wang H."/>
            <person name="Chen S."/>
            <person name="Wu Q."/>
        </authorList>
    </citation>
    <scope>NUCLEOTIDE SEQUENCE [LARGE SCALE GENOMIC DNA]</scope>
    <source>
        <strain evidence="2 3">WP1</strain>
    </source>
</reference>
<keyword evidence="1" id="KW-1133">Transmembrane helix</keyword>
<name>A0A344LEL3_9PSEU</name>
<feature type="transmembrane region" description="Helical" evidence="1">
    <location>
        <begin position="9"/>
        <end position="29"/>
    </location>
</feature>
<dbReference type="EMBL" id="CP015163">
    <property type="protein sequence ID" value="AXB46487.1"/>
    <property type="molecule type" value="Genomic_DNA"/>
</dbReference>
<evidence type="ECO:0000313" key="2">
    <source>
        <dbReference type="EMBL" id="AXB46487.1"/>
    </source>
</evidence>
<accession>A0A344LEL3</accession>